<dbReference type="AlphaFoldDB" id="A0A843SD03"/>
<accession>A0A843SD03</accession>
<gene>
    <name evidence="2" type="ORF">GEV01_15480</name>
</gene>
<evidence type="ECO:0000313" key="3">
    <source>
        <dbReference type="Proteomes" id="UP000444318"/>
    </source>
</evidence>
<name>A0A843SD03_9BURK</name>
<reference evidence="2 3" key="1">
    <citation type="submission" date="2019-10" db="EMBL/GenBank/DDBJ databases">
        <title>Two novel species isolated from a subtropical stream in China.</title>
        <authorList>
            <person name="Lu H."/>
        </authorList>
    </citation>
    <scope>NUCLEOTIDE SEQUENCE [LARGE SCALE GENOMIC DNA]</scope>
    <source>
        <strain evidence="2 3">FT103W</strain>
    </source>
</reference>
<evidence type="ECO:0000259" key="1">
    <source>
        <dbReference type="Pfam" id="PF13643"/>
    </source>
</evidence>
<organism evidence="2 3">
    <name type="scientific">Rugamonas rivuli</name>
    <dbReference type="NCBI Taxonomy" id="2743358"/>
    <lineage>
        <taxon>Bacteria</taxon>
        <taxon>Pseudomonadati</taxon>
        <taxon>Pseudomonadota</taxon>
        <taxon>Betaproteobacteria</taxon>
        <taxon>Burkholderiales</taxon>
        <taxon>Oxalobacteraceae</taxon>
        <taxon>Telluria group</taxon>
        <taxon>Rugamonas</taxon>
    </lineage>
</organism>
<protein>
    <submittedName>
        <fullName evidence="2">DUF4145 domain-containing protein</fullName>
    </submittedName>
</protein>
<keyword evidence="3" id="KW-1185">Reference proteome</keyword>
<dbReference type="EMBL" id="WHUF01000004">
    <property type="protein sequence ID" value="MQA20922.1"/>
    <property type="molecule type" value="Genomic_DNA"/>
</dbReference>
<proteinExistence type="predicted"/>
<evidence type="ECO:0000313" key="2">
    <source>
        <dbReference type="EMBL" id="MQA20922.1"/>
    </source>
</evidence>
<feature type="domain" description="DUF4145" evidence="1">
    <location>
        <begin position="72"/>
        <end position="175"/>
    </location>
</feature>
<dbReference type="Proteomes" id="UP000444318">
    <property type="component" value="Unassembled WGS sequence"/>
</dbReference>
<comment type="caution">
    <text evidence="2">The sequence shown here is derived from an EMBL/GenBank/DDBJ whole genome shotgun (WGS) entry which is preliminary data.</text>
</comment>
<dbReference type="InterPro" id="IPR025285">
    <property type="entry name" value="DUF4145"/>
</dbReference>
<dbReference type="RefSeq" id="WP_152805961.1">
    <property type="nucleotide sequence ID" value="NZ_WHUF01000004.1"/>
</dbReference>
<dbReference type="Pfam" id="PF13643">
    <property type="entry name" value="DUF4145"/>
    <property type="match status" value="1"/>
</dbReference>
<sequence>MRDGMYLGPSTIKFSNARGATVSFRHASWFSENQAPGEDGTIERLYPLRKESSLIARPFQNVPTALRRIYSESVDCFNSESNTLCAAGLRALVEGICSAQGIADGPVEVQEKGGCAKIVRRADLSGRIAGLHERGLLTKASADTLHEHRYLGNSAVHELARPADMELKLAVEILEHTLDALYEMPKKAAQLRSKRKL</sequence>